<name>A0AAV6XR97_9LAMI</name>
<feature type="transmembrane region" description="Helical" evidence="11">
    <location>
        <begin position="20"/>
        <end position="40"/>
    </location>
</feature>
<evidence type="ECO:0000256" key="1">
    <source>
        <dbReference type="ARBA" id="ARBA00004141"/>
    </source>
</evidence>
<gene>
    <name evidence="13" type="ORF">BUALT_Bualt06G0133800</name>
</gene>
<evidence type="ECO:0000256" key="2">
    <source>
        <dbReference type="ARBA" id="ARBA00010992"/>
    </source>
</evidence>
<comment type="subcellular location">
    <subcellularLocation>
        <location evidence="1">Membrane</location>
        <topology evidence="1">Multi-pass membrane protein</topology>
    </subcellularLocation>
</comment>
<dbReference type="GO" id="GO:0015145">
    <property type="term" value="F:monosaccharide transmembrane transporter activity"/>
    <property type="evidence" value="ECO:0007669"/>
    <property type="project" value="InterPro"/>
</dbReference>
<feature type="transmembrane region" description="Helical" evidence="11">
    <location>
        <begin position="82"/>
        <end position="101"/>
    </location>
</feature>
<evidence type="ECO:0000313" key="13">
    <source>
        <dbReference type="EMBL" id="KAG8381555.1"/>
    </source>
</evidence>
<dbReference type="InterPro" id="IPR005828">
    <property type="entry name" value="MFS_sugar_transport-like"/>
</dbReference>
<dbReference type="NCBIfam" id="TIGR00879">
    <property type="entry name" value="SP"/>
    <property type="match status" value="1"/>
</dbReference>
<dbReference type="InterPro" id="IPR036259">
    <property type="entry name" value="MFS_trans_sf"/>
</dbReference>
<dbReference type="PANTHER" id="PTHR23500">
    <property type="entry name" value="SOLUTE CARRIER FAMILY 2, FACILITATED GLUCOSE TRANSPORTER"/>
    <property type="match status" value="1"/>
</dbReference>
<dbReference type="AlphaFoldDB" id="A0AAV6XR97"/>
<dbReference type="Pfam" id="PF00083">
    <property type="entry name" value="Sugar_tr"/>
    <property type="match status" value="1"/>
</dbReference>
<feature type="domain" description="Major facilitator superfamily (MFS) profile" evidence="12">
    <location>
        <begin position="27"/>
        <end position="477"/>
    </location>
</feature>
<evidence type="ECO:0000256" key="9">
    <source>
        <dbReference type="ARBA" id="ARBA00044504"/>
    </source>
</evidence>
<dbReference type="CDD" id="cd17361">
    <property type="entry name" value="MFS_STP"/>
    <property type="match status" value="1"/>
</dbReference>
<reference evidence="13" key="1">
    <citation type="submission" date="2019-10" db="EMBL/GenBank/DDBJ databases">
        <authorList>
            <person name="Zhang R."/>
            <person name="Pan Y."/>
            <person name="Wang J."/>
            <person name="Ma R."/>
            <person name="Yu S."/>
        </authorList>
    </citation>
    <scope>NUCLEOTIDE SEQUENCE</scope>
    <source>
        <strain evidence="13">LA-IB0</strain>
        <tissue evidence="13">Leaf</tissue>
    </source>
</reference>
<proteinExistence type="inferred from homology"/>
<keyword evidence="4" id="KW-0762">Sugar transport</keyword>
<dbReference type="PRINTS" id="PR00171">
    <property type="entry name" value="SUGRTRNSPORT"/>
</dbReference>
<dbReference type="PANTHER" id="PTHR23500:SF30">
    <property type="entry name" value="SUGAR TRANSPORT PROTEIN 3"/>
    <property type="match status" value="1"/>
</dbReference>
<dbReference type="Gene3D" id="1.20.1250.20">
    <property type="entry name" value="MFS general substrate transporter like domains"/>
    <property type="match status" value="1"/>
</dbReference>
<evidence type="ECO:0000256" key="8">
    <source>
        <dbReference type="ARBA" id="ARBA00023136"/>
    </source>
</evidence>
<dbReference type="PROSITE" id="PS50850">
    <property type="entry name" value="MFS"/>
    <property type="match status" value="1"/>
</dbReference>
<sequence length="516" mass="56692">MAVGVAIGGSRDGVEYNGRITWFVLLSCVIAASGGLLFGYDTGVTGGVTSMEPFLKKFFPGVYSKMENDPNISNYCKFDSQLLTSFTSSLYISGLIASFFASRVTRDCGRKPSIITGGVAFLVGAALGGAAYNIYMLILGRLLLGVGVGFANQSVPLYLSEMAPPKYRGAFNSCFQICVSCGTLIAFLVNYGTEMIKSDWGWRISLSTAVIPGLILTGGALLLPETPNSLIQQGHDQQKAKRLLQRIRGTDDVQAEFDDLITASEASKTIKHPFRKILQRKYRPHLVMSMAIPFFQQVTGITVISFYAPILFRTIGFGESASLLNAVISSISGTGTGILSLLIIDKIGRRVTFHIGGVQMFITQMVIGVVMAAKLGDQGALSQGYSILVVILIYIYVAAFGFSWGPLGWLITSEIFPLEIRSAAQSITVGVSFFFSFLIGQLFLAMLCHLKSATFLFFGVWVVIMTAFVYFLLPETKNVPIENMERIWRKHWFWNKFVCGDGQEYKRNNIEEPFLH</sequence>
<accession>A0AAV6XR97</accession>
<keyword evidence="7 11" id="KW-1133">Transmembrane helix</keyword>
<evidence type="ECO:0000256" key="10">
    <source>
        <dbReference type="RuleBase" id="RU003346"/>
    </source>
</evidence>
<dbReference type="InterPro" id="IPR003663">
    <property type="entry name" value="Sugar/inositol_transpt"/>
</dbReference>
<feature type="transmembrane region" description="Helical" evidence="11">
    <location>
        <begin position="385"/>
        <end position="411"/>
    </location>
</feature>
<evidence type="ECO:0000256" key="6">
    <source>
        <dbReference type="ARBA" id="ARBA00022847"/>
    </source>
</evidence>
<keyword evidence="5 11" id="KW-0812">Transmembrane</keyword>
<evidence type="ECO:0000256" key="5">
    <source>
        <dbReference type="ARBA" id="ARBA00022692"/>
    </source>
</evidence>
<dbReference type="GO" id="GO:0015293">
    <property type="term" value="F:symporter activity"/>
    <property type="evidence" value="ECO:0007669"/>
    <property type="project" value="UniProtKB-KW"/>
</dbReference>
<feature type="transmembrane region" description="Helical" evidence="11">
    <location>
        <begin position="113"/>
        <end position="132"/>
    </location>
</feature>
<feature type="transmembrane region" description="Helical" evidence="11">
    <location>
        <begin position="453"/>
        <end position="473"/>
    </location>
</feature>
<feature type="transmembrane region" description="Helical" evidence="11">
    <location>
        <begin position="423"/>
        <end position="447"/>
    </location>
</feature>
<evidence type="ECO:0000313" key="14">
    <source>
        <dbReference type="Proteomes" id="UP000826271"/>
    </source>
</evidence>
<keyword evidence="6" id="KW-0769">Symport</keyword>
<feature type="transmembrane region" description="Helical" evidence="11">
    <location>
        <begin position="286"/>
        <end position="310"/>
    </location>
</feature>
<dbReference type="InterPro" id="IPR044778">
    <property type="entry name" value="MFS_STP/MST-like_plant"/>
</dbReference>
<dbReference type="PROSITE" id="PS00217">
    <property type="entry name" value="SUGAR_TRANSPORT_2"/>
    <property type="match status" value="1"/>
</dbReference>
<dbReference type="InterPro" id="IPR020846">
    <property type="entry name" value="MFS_dom"/>
</dbReference>
<evidence type="ECO:0000256" key="4">
    <source>
        <dbReference type="ARBA" id="ARBA00022597"/>
    </source>
</evidence>
<comment type="caution">
    <text evidence="13">The sequence shown here is derived from an EMBL/GenBank/DDBJ whole genome shotgun (WGS) entry which is preliminary data.</text>
</comment>
<dbReference type="PROSITE" id="PS00216">
    <property type="entry name" value="SUGAR_TRANSPORT_1"/>
    <property type="match status" value="1"/>
</dbReference>
<dbReference type="InterPro" id="IPR045262">
    <property type="entry name" value="STP/PLT_plant"/>
</dbReference>
<comment type="similarity">
    <text evidence="9">Belongs to the major facilitator superfamily. Phosphate:H(+) symporter (TC 2.A.1.9) family.</text>
</comment>
<keyword evidence="14" id="KW-1185">Reference proteome</keyword>
<feature type="transmembrane region" description="Helical" evidence="11">
    <location>
        <begin position="322"/>
        <end position="344"/>
    </location>
</feature>
<dbReference type="FunFam" id="1.20.1250.20:FF:000002">
    <property type="entry name" value="Sugar transport protein 13"/>
    <property type="match status" value="1"/>
</dbReference>
<feature type="transmembrane region" description="Helical" evidence="11">
    <location>
        <begin position="351"/>
        <end position="373"/>
    </location>
</feature>
<evidence type="ECO:0000256" key="3">
    <source>
        <dbReference type="ARBA" id="ARBA00022448"/>
    </source>
</evidence>
<dbReference type="EMBL" id="WHWC01000006">
    <property type="protein sequence ID" value="KAG8381555.1"/>
    <property type="molecule type" value="Genomic_DNA"/>
</dbReference>
<keyword evidence="3 10" id="KW-0813">Transport</keyword>
<evidence type="ECO:0000256" key="7">
    <source>
        <dbReference type="ARBA" id="ARBA00022989"/>
    </source>
</evidence>
<evidence type="ECO:0000256" key="11">
    <source>
        <dbReference type="SAM" id="Phobius"/>
    </source>
</evidence>
<dbReference type="InterPro" id="IPR005829">
    <property type="entry name" value="Sugar_transporter_CS"/>
</dbReference>
<organism evidence="13 14">
    <name type="scientific">Buddleja alternifolia</name>
    <dbReference type="NCBI Taxonomy" id="168488"/>
    <lineage>
        <taxon>Eukaryota</taxon>
        <taxon>Viridiplantae</taxon>
        <taxon>Streptophyta</taxon>
        <taxon>Embryophyta</taxon>
        <taxon>Tracheophyta</taxon>
        <taxon>Spermatophyta</taxon>
        <taxon>Magnoliopsida</taxon>
        <taxon>eudicotyledons</taxon>
        <taxon>Gunneridae</taxon>
        <taxon>Pentapetalae</taxon>
        <taxon>asterids</taxon>
        <taxon>lamiids</taxon>
        <taxon>Lamiales</taxon>
        <taxon>Scrophulariaceae</taxon>
        <taxon>Buddlejeae</taxon>
        <taxon>Buddleja</taxon>
    </lineage>
</organism>
<evidence type="ECO:0000259" key="12">
    <source>
        <dbReference type="PROSITE" id="PS50850"/>
    </source>
</evidence>
<feature type="transmembrane region" description="Helical" evidence="11">
    <location>
        <begin position="171"/>
        <end position="192"/>
    </location>
</feature>
<keyword evidence="8 11" id="KW-0472">Membrane</keyword>
<protein>
    <recommendedName>
        <fullName evidence="12">Major facilitator superfamily (MFS) profile domain-containing protein</fullName>
    </recommendedName>
</protein>
<dbReference type="SUPFAM" id="SSF103473">
    <property type="entry name" value="MFS general substrate transporter"/>
    <property type="match status" value="1"/>
</dbReference>
<comment type="similarity">
    <text evidence="2 10">Belongs to the major facilitator superfamily. Sugar transporter (TC 2.A.1.1) family.</text>
</comment>
<dbReference type="Proteomes" id="UP000826271">
    <property type="component" value="Unassembled WGS sequence"/>
</dbReference>
<dbReference type="GO" id="GO:0016020">
    <property type="term" value="C:membrane"/>
    <property type="evidence" value="ECO:0007669"/>
    <property type="project" value="UniProtKB-SubCell"/>
</dbReference>